<dbReference type="OrthoDB" id="339225at2"/>
<comment type="caution">
    <text evidence="3">The sequence shown here is derived from an EMBL/GenBank/DDBJ whole genome shotgun (WGS) entry which is preliminary data.</text>
</comment>
<evidence type="ECO:0000313" key="4">
    <source>
        <dbReference type="Proteomes" id="UP000298458"/>
    </source>
</evidence>
<organism evidence="3 4">
    <name type="scientific">Leptospira fletcheri</name>
    <dbReference type="NCBI Taxonomy" id="2484981"/>
    <lineage>
        <taxon>Bacteria</taxon>
        <taxon>Pseudomonadati</taxon>
        <taxon>Spirochaetota</taxon>
        <taxon>Spirochaetia</taxon>
        <taxon>Leptospirales</taxon>
        <taxon>Leptospiraceae</taxon>
        <taxon>Leptospira</taxon>
    </lineage>
</organism>
<keyword evidence="4" id="KW-1185">Reference proteome</keyword>
<dbReference type="Proteomes" id="UP000298458">
    <property type="component" value="Unassembled WGS sequence"/>
</dbReference>
<feature type="region of interest" description="Disordered" evidence="1">
    <location>
        <begin position="1"/>
        <end position="23"/>
    </location>
</feature>
<evidence type="ECO:0000256" key="2">
    <source>
        <dbReference type="SAM" id="Phobius"/>
    </source>
</evidence>
<keyword evidence="2" id="KW-0472">Membrane</keyword>
<reference evidence="3" key="1">
    <citation type="journal article" date="2019" name="PLoS Negl. Trop. Dis.">
        <title>Revisiting the worldwide diversity of Leptospira species in the environment.</title>
        <authorList>
            <person name="Vincent A.T."/>
            <person name="Schiettekatte O."/>
            <person name="Bourhy P."/>
            <person name="Veyrier F.J."/>
            <person name="Picardeau M."/>
        </authorList>
    </citation>
    <scope>NUCLEOTIDE SEQUENCE [LARGE SCALE GENOMIC DNA]</scope>
    <source>
        <strain evidence="3">SSW15</strain>
    </source>
</reference>
<proteinExistence type="predicted"/>
<gene>
    <name evidence="3" type="ORF">EHO60_12870</name>
</gene>
<evidence type="ECO:0000256" key="1">
    <source>
        <dbReference type="SAM" id="MobiDB-lite"/>
    </source>
</evidence>
<dbReference type="NCBIfam" id="NF047610">
    <property type="entry name" value="LIMLP_18675_fam"/>
    <property type="match status" value="1"/>
</dbReference>
<name>A0A4R9GCM0_9LEPT</name>
<sequence>MNPTKTPEQKNGSWRDWMQSSSSPLGKKRISVLLLKKNVIPAILGIFVYAFFLNFLLAFQKPLADLLFKFVEFLQIPKVLKLPLLVNPILYKYSAMIIVGYVAFAFFLDLYRFLDRNLFNDLQWEGSRLKLTRRGWLGGESIHWEPNQSGLQILHKSGVLRKLLGLEKIVFFLQAKGAELSVIAESPYFSSRKNGEFLDRLFRS</sequence>
<dbReference type="RefSeq" id="WP_135768609.1">
    <property type="nucleotide sequence ID" value="NZ_RQET01000009.1"/>
</dbReference>
<dbReference type="AlphaFoldDB" id="A0A4R9GCM0"/>
<feature type="transmembrane region" description="Helical" evidence="2">
    <location>
        <begin position="90"/>
        <end position="111"/>
    </location>
</feature>
<feature type="transmembrane region" description="Helical" evidence="2">
    <location>
        <begin position="39"/>
        <end position="59"/>
    </location>
</feature>
<keyword evidence="2" id="KW-1133">Transmembrane helix</keyword>
<keyword evidence="2" id="KW-0812">Transmembrane</keyword>
<dbReference type="NCBIfam" id="NF047611">
    <property type="entry name" value="LIC20162_fam"/>
    <property type="match status" value="1"/>
</dbReference>
<dbReference type="EMBL" id="RQET01000009">
    <property type="protein sequence ID" value="TGK08920.1"/>
    <property type="molecule type" value="Genomic_DNA"/>
</dbReference>
<evidence type="ECO:0000313" key="3">
    <source>
        <dbReference type="EMBL" id="TGK08920.1"/>
    </source>
</evidence>
<accession>A0A4R9GCM0</accession>
<protein>
    <submittedName>
        <fullName evidence="3">Uncharacterized protein</fullName>
    </submittedName>
</protein>